<dbReference type="RefSeq" id="WP_042157599.1">
    <property type="nucleotide sequence ID" value="NZ_BBNO01000006.1"/>
</dbReference>
<dbReference type="InterPro" id="IPR036724">
    <property type="entry name" value="Cobalamin-bd_sf"/>
</dbReference>
<comment type="caution">
    <text evidence="2">The sequence shown here is derived from an EMBL/GenBank/DDBJ whole genome shotgun (WGS) entry which is preliminary data.</text>
</comment>
<evidence type="ECO:0000313" key="3">
    <source>
        <dbReference type="Proteomes" id="UP000048965"/>
    </source>
</evidence>
<proteinExistence type="predicted"/>
<dbReference type="InterPro" id="IPR006158">
    <property type="entry name" value="Cobalamin-bd"/>
</dbReference>
<dbReference type="AlphaFoldDB" id="A0A0P4R9M9"/>
<organism evidence="2 3">
    <name type="scientific">Streptomyces lydicamycinicus</name>
    <dbReference type="NCBI Taxonomy" id="1546107"/>
    <lineage>
        <taxon>Bacteria</taxon>
        <taxon>Bacillati</taxon>
        <taxon>Actinomycetota</taxon>
        <taxon>Actinomycetes</taxon>
        <taxon>Kitasatosporales</taxon>
        <taxon>Streptomycetaceae</taxon>
        <taxon>Streptomyces</taxon>
    </lineage>
</organism>
<name>A0A0P4R9M9_9ACTN</name>
<sequence>MRSVPTHTDAPESAHDVIVLGVTASDAHAVANQLIAHGLRAQGYTVINLGVCTPVAEFALAVRENPGVLAVVVGSLNGHAYEDLCDLPAARAAGDLACPVILGGNLSVGSRKDPGALDRLRRLGVDHLLSELSDLAPLLRELARQAARSRQLQTI</sequence>
<feature type="domain" description="B12-binding" evidence="1">
    <location>
        <begin position="15"/>
        <end position="149"/>
    </location>
</feature>
<dbReference type="OrthoDB" id="3386646at2"/>
<dbReference type="Pfam" id="PF02310">
    <property type="entry name" value="B12-binding"/>
    <property type="match status" value="1"/>
</dbReference>
<gene>
    <name evidence="2" type="ORF">TPA0598_06_03410</name>
</gene>
<dbReference type="GO" id="GO:0031419">
    <property type="term" value="F:cobalamin binding"/>
    <property type="evidence" value="ECO:0007669"/>
    <property type="project" value="InterPro"/>
</dbReference>
<dbReference type="EMBL" id="BBNO01000006">
    <property type="protein sequence ID" value="GAO10176.1"/>
    <property type="molecule type" value="Genomic_DNA"/>
</dbReference>
<dbReference type="Proteomes" id="UP000048965">
    <property type="component" value="Unassembled WGS sequence"/>
</dbReference>
<dbReference type="Gene3D" id="3.40.50.280">
    <property type="entry name" value="Cobalamin-binding domain"/>
    <property type="match status" value="1"/>
</dbReference>
<evidence type="ECO:0000313" key="2">
    <source>
        <dbReference type="EMBL" id="GAO10176.1"/>
    </source>
</evidence>
<dbReference type="GO" id="GO:0046872">
    <property type="term" value="F:metal ion binding"/>
    <property type="evidence" value="ECO:0007669"/>
    <property type="project" value="InterPro"/>
</dbReference>
<dbReference type="PROSITE" id="PS51332">
    <property type="entry name" value="B12_BINDING"/>
    <property type="match status" value="1"/>
</dbReference>
<accession>A0A0P4R9M9</accession>
<reference evidence="3" key="1">
    <citation type="submission" date="2014-09" db="EMBL/GenBank/DDBJ databases">
        <title>Whole genome shotgun sequence of Streptomyces sp. NBRC 110027.</title>
        <authorList>
            <person name="Komaki H."/>
            <person name="Ichikawa N."/>
            <person name="Katano-Makiyama Y."/>
            <person name="Hosoyama A."/>
            <person name="Hashimoto M."/>
            <person name="Uohara A."/>
            <person name="Kitahashi Y."/>
            <person name="Ohji S."/>
            <person name="Kimura A."/>
            <person name="Yamazoe A."/>
            <person name="Igarashi Y."/>
            <person name="Fujita N."/>
        </authorList>
    </citation>
    <scope>NUCLEOTIDE SEQUENCE [LARGE SCALE GENOMIC DNA]</scope>
    <source>
        <strain evidence="3">NBRC 110027</strain>
    </source>
</reference>
<dbReference type="SUPFAM" id="SSF52242">
    <property type="entry name" value="Cobalamin (vitamin B12)-binding domain"/>
    <property type="match status" value="1"/>
</dbReference>
<evidence type="ECO:0000259" key="1">
    <source>
        <dbReference type="PROSITE" id="PS51332"/>
    </source>
</evidence>
<reference evidence="2 3" key="2">
    <citation type="journal article" date="2015" name="Stand. Genomic Sci.">
        <title>Draft genome sequence of marine-derived Streptomyces sp. TP-A0598, a producer of anti-MRSA antibiotic lydicamycins.</title>
        <authorList>
            <person name="Komaki H."/>
            <person name="Ichikawa N."/>
            <person name="Hosoyama A."/>
            <person name="Fujita N."/>
            <person name="Igarashi Y."/>
        </authorList>
    </citation>
    <scope>NUCLEOTIDE SEQUENCE [LARGE SCALE GENOMIC DNA]</scope>
    <source>
        <strain evidence="2 3">NBRC 110027</strain>
    </source>
</reference>
<protein>
    <submittedName>
        <fullName evidence="2">Putative methylaspartate mutase S subunit</fullName>
    </submittedName>
</protein>
<keyword evidence="3" id="KW-1185">Reference proteome</keyword>